<keyword evidence="2" id="KW-1185">Reference proteome</keyword>
<accession>A0AA38TA10</accession>
<name>A0AA38TA10_9ASTR</name>
<dbReference type="PANTHER" id="PTHR33116">
    <property type="entry name" value="REVERSE TRANSCRIPTASE ZINC-BINDING DOMAIN-CONTAINING PROTEIN-RELATED-RELATED"/>
    <property type="match status" value="1"/>
</dbReference>
<dbReference type="AlphaFoldDB" id="A0AA38TA10"/>
<gene>
    <name evidence="1" type="ORF">OSB04_011743</name>
</gene>
<reference evidence="1" key="1">
    <citation type="submission" date="2023-03" db="EMBL/GenBank/DDBJ databases">
        <title>Chromosome-scale reference genome and RAD-based genetic map of yellow starthistle (Centaurea solstitialis) reveal putative structural variation and QTLs associated with invader traits.</title>
        <authorList>
            <person name="Reatini B."/>
            <person name="Cang F.A."/>
            <person name="Jiang Q."/>
            <person name="Mckibben M.T.W."/>
            <person name="Barker M.S."/>
            <person name="Rieseberg L.H."/>
            <person name="Dlugosch K.M."/>
        </authorList>
    </citation>
    <scope>NUCLEOTIDE SEQUENCE</scope>
    <source>
        <strain evidence="1">CAN-66</strain>
        <tissue evidence="1">Leaf</tissue>
    </source>
</reference>
<dbReference type="EMBL" id="JARYMX010000003">
    <property type="protein sequence ID" value="KAJ9557129.1"/>
    <property type="molecule type" value="Genomic_DNA"/>
</dbReference>
<evidence type="ECO:0000313" key="1">
    <source>
        <dbReference type="EMBL" id="KAJ9557129.1"/>
    </source>
</evidence>
<comment type="caution">
    <text evidence="1">The sequence shown here is derived from an EMBL/GenBank/DDBJ whole genome shotgun (WGS) entry which is preliminary data.</text>
</comment>
<organism evidence="1 2">
    <name type="scientific">Centaurea solstitialis</name>
    <name type="common">yellow star-thistle</name>
    <dbReference type="NCBI Taxonomy" id="347529"/>
    <lineage>
        <taxon>Eukaryota</taxon>
        <taxon>Viridiplantae</taxon>
        <taxon>Streptophyta</taxon>
        <taxon>Embryophyta</taxon>
        <taxon>Tracheophyta</taxon>
        <taxon>Spermatophyta</taxon>
        <taxon>Magnoliopsida</taxon>
        <taxon>eudicotyledons</taxon>
        <taxon>Gunneridae</taxon>
        <taxon>Pentapetalae</taxon>
        <taxon>asterids</taxon>
        <taxon>campanulids</taxon>
        <taxon>Asterales</taxon>
        <taxon>Asteraceae</taxon>
        <taxon>Carduoideae</taxon>
        <taxon>Cardueae</taxon>
        <taxon>Centaureinae</taxon>
        <taxon>Centaurea</taxon>
    </lineage>
</organism>
<dbReference type="Proteomes" id="UP001172457">
    <property type="component" value="Chromosome 3"/>
</dbReference>
<protein>
    <submittedName>
        <fullName evidence="1">Uncharacterized protein</fullName>
    </submittedName>
</protein>
<sequence length="256" mass="29395">MVTQLVTYFSLFFFLSRDQLNGKINPTIYNKNLGYYIFFYVDDTVFFCDWSFENVRHVLRILWYSSWLLISKSTYKKAAVYVIGYSCWSKHDSIQAWKTLCERFTTKLSRWNAKMLSIRAKLILLKSVLGSVWVLLNVVDIGERKLHWMTWSRVLASKEDGGSGVGSLSSFNIAMLFKWRCKFFHNPNALWVPVIKAIQGSSGRCSDLSTIGASSGSWKGIITVIQHLSDEGVHLHELCPIRVVSVADRLHSGRDF</sequence>
<dbReference type="PANTHER" id="PTHR33116:SF79">
    <property type="entry name" value="REVERSE TRANSCRIPTASE DOMAIN, ZINC FINGER, CCHC-TYPE-RELATED"/>
    <property type="match status" value="1"/>
</dbReference>
<proteinExistence type="predicted"/>
<evidence type="ECO:0000313" key="2">
    <source>
        <dbReference type="Proteomes" id="UP001172457"/>
    </source>
</evidence>